<dbReference type="InterPro" id="IPR002181">
    <property type="entry name" value="Fibrinogen_a/b/g_C_dom"/>
</dbReference>
<protein>
    <submittedName>
        <fullName evidence="2">Fibrinogen C domain-containing protein 1</fullName>
    </submittedName>
</protein>
<dbReference type="AlphaFoldDB" id="A0A4Y2VE55"/>
<accession>A0A4Y2VE55</accession>
<keyword evidence="3" id="KW-1185">Reference proteome</keyword>
<dbReference type="PANTHER" id="PTHR19143">
    <property type="entry name" value="FIBRINOGEN/TENASCIN/ANGIOPOEITIN"/>
    <property type="match status" value="1"/>
</dbReference>
<dbReference type="EMBL" id="BGPR01046628">
    <property type="protein sequence ID" value="GBO23565.1"/>
    <property type="molecule type" value="Genomic_DNA"/>
</dbReference>
<evidence type="ECO:0000259" key="1">
    <source>
        <dbReference type="PROSITE" id="PS51406"/>
    </source>
</evidence>
<reference evidence="2 3" key="1">
    <citation type="journal article" date="2019" name="Sci. Rep.">
        <title>Orb-weaving spider Araneus ventricosus genome elucidates the spidroin gene catalogue.</title>
        <authorList>
            <person name="Kono N."/>
            <person name="Nakamura H."/>
            <person name="Ohtoshi R."/>
            <person name="Moran D.A.P."/>
            <person name="Shinohara A."/>
            <person name="Yoshida Y."/>
            <person name="Fujiwara M."/>
            <person name="Mori M."/>
            <person name="Tomita M."/>
            <person name="Arakawa K."/>
        </authorList>
    </citation>
    <scope>NUCLEOTIDE SEQUENCE [LARGE SCALE GENOMIC DNA]</scope>
</reference>
<dbReference type="InterPro" id="IPR050373">
    <property type="entry name" value="Fibrinogen_C-term_domain"/>
</dbReference>
<evidence type="ECO:0000313" key="3">
    <source>
        <dbReference type="Proteomes" id="UP000499080"/>
    </source>
</evidence>
<dbReference type="GO" id="GO:0005615">
    <property type="term" value="C:extracellular space"/>
    <property type="evidence" value="ECO:0007669"/>
    <property type="project" value="TreeGrafter"/>
</dbReference>
<comment type="caution">
    <text evidence="2">The sequence shown here is derived from an EMBL/GenBank/DDBJ whole genome shotgun (WGS) entry which is preliminary data.</text>
</comment>
<dbReference type="Gene3D" id="3.90.215.10">
    <property type="entry name" value="Gamma Fibrinogen, chain A, domain 1"/>
    <property type="match status" value="1"/>
</dbReference>
<dbReference type="SUPFAM" id="SSF56496">
    <property type="entry name" value="Fibrinogen C-terminal domain-like"/>
    <property type="match status" value="1"/>
</dbReference>
<evidence type="ECO:0000313" key="2">
    <source>
        <dbReference type="EMBL" id="GBO23565.1"/>
    </source>
</evidence>
<dbReference type="InterPro" id="IPR014716">
    <property type="entry name" value="Fibrinogen_a/b/g_C_1"/>
</dbReference>
<dbReference type="Proteomes" id="UP000499080">
    <property type="component" value="Unassembled WGS sequence"/>
</dbReference>
<dbReference type="SMART" id="SM00186">
    <property type="entry name" value="FBG"/>
    <property type="match status" value="1"/>
</dbReference>
<dbReference type="OrthoDB" id="9990035at2759"/>
<name>A0A4Y2VE55_ARAVE</name>
<sequence>MKAVDALKIKLWAFDENLVYNHLTLAYCTKRFHCQNLIFAVLVLSVASLESEGEVESACYKKEKSLMLWDMAYYCIFKARDIYFNVPKPPSSSLTANGKKERSRPYFEKAKQLILELEENYLPDEPSLEYTAATSPEPISCELKPFDCSCVLTDGQTESGVYTIYPGGRPLEVYCDMDTDGGGWTVIQRRGNFSTREDFFRGWDDYEDGFGNVTQEFWLGMLSCRFSDYISRIKICTNNPKPKRFPLLQRGFAD</sequence>
<organism evidence="2 3">
    <name type="scientific">Araneus ventricosus</name>
    <name type="common">Orbweaver spider</name>
    <name type="synonym">Epeira ventricosa</name>
    <dbReference type="NCBI Taxonomy" id="182803"/>
    <lineage>
        <taxon>Eukaryota</taxon>
        <taxon>Metazoa</taxon>
        <taxon>Ecdysozoa</taxon>
        <taxon>Arthropoda</taxon>
        <taxon>Chelicerata</taxon>
        <taxon>Arachnida</taxon>
        <taxon>Araneae</taxon>
        <taxon>Araneomorphae</taxon>
        <taxon>Entelegynae</taxon>
        <taxon>Araneoidea</taxon>
        <taxon>Araneidae</taxon>
        <taxon>Araneus</taxon>
    </lineage>
</organism>
<dbReference type="InterPro" id="IPR036056">
    <property type="entry name" value="Fibrinogen-like_C"/>
</dbReference>
<dbReference type="NCBIfam" id="NF040941">
    <property type="entry name" value="GGGWT_bact"/>
    <property type="match status" value="1"/>
</dbReference>
<dbReference type="Pfam" id="PF00147">
    <property type="entry name" value="Fibrinogen_C"/>
    <property type="match status" value="1"/>
</dbReference>
<dbReference type="PANTHER" id="PTHR19143:SF458">
    <property type="entry name" value="FIBRINOGEN C-TERMINAL DOMAIN-CONTAINING PROTEIN-RELATED"/>
    <property type="match status" value="1"/>
</dbReference>
<dbReference type="PROSITE" id="PS51406">
    <property type="entry name" value="FIBRINOGEN_C_2"/>
    <property type="match status" value="1"/>
</dbReference>
<gene>
    <name evidence="2" type="primary">FIBCD1</name>
    <name evidence="2" type="ORF">AVEN_94548_1</name>
</gene>
<feature type="domain" description="Fibrinogen C-terminal" evidence="1">
    <location>
        <begin position="139"/>
        <end position="220"/>
    </location>
</feature>
<proteinExistence type="predicted"/>